<keyword evidence="3" id="KW-0677">Repeat</keyword>
<evidence type="ECO:0000256" key="3">
    <source>
        <dbReference type="ARBA" id="ARBA00022737"/>
    </source>
</evidence>
<accession>A0AAV2HLZ4</accession>
<dbReference type="EMBL" id="CAXITT010000191">
    <property type="protein sequence ID" value="CAL1535069.1"/>
    <property type="molecule type" value="Genomic_DNA"/>
</dbReference>
<dbReference type="InterPro" id="IPR000742">
    <property type="entry name" value="EGF"/>
</dbReference>
<feature type="non-terminal residue" evidence="7">
    <location>
        <position position="85"/>
    </location>
</feature>
<dbReference type="GO" id="GO:0045197">
    <property type="term" value="P:establishment or maintenance of epithelial cell apical/basal polarity"/>
    <property type="evidence" value="ECO:0007669"/>
    <property type="project" value="TreeGrafter"/>
</dbReference>
<evidence type="ECO:0000256" key="4">
    <source>
        <dbReference type="ARBA" id="ARBA00023157"/>
    </source>
</evidence>
<reference evidence="7 8" key="1">
    <citation type="submission" date="2024-04" db="EMBL/GenBank/DDBJ databases">
        <authorList>
            <consortium name="Genoscope - CEA"/>
            <person name="William W."/>
        </authorList>
    </citation>
    <scope>NUCLEOTIDE SEQUENCE [LARGE SCALE GENOMIC DNA]</scope>
</reference>
<evidence type="ECO:0000259" key="6">
    <source>
        <dbReference type="PROSITE" id="PS50026"/>
    </source>
</evidence>
<gene>
    <name evidence="7" type="ORF">GSLYS_00009029001</name>
</gene>
<sequence length="85" mass="9171">MSTDFIAGFIGKICDLIDERSACYKNPCLNGGKCLIKNTLSNFTCKCMIGYRGPLCAQEDHCASMPCRNGGTCTPIESGFECACK</sequence>
<evidence type="ECO:0000313" key="8">
    <source>
        <dbReference type="Proteomes" id="UP001497497"/>
    </source>
</evidence>
<dbReference type="SMART" id="SM00181">
    <property type="entry name" value="EGF"/>
    <property type="match status" value="2"/>
</dbReference>
<dbReference type="PROSITE" id="PS50026">
    <property type="entry name" value="EGF_3"/>
    <property type="match status" value="2"/>
</dbReference>
<organism evidence="7 8">
    <name type="scientific">Lymnaea stagnalis</name>
    <name type="common">Great pond snail</name>
    <name type="synonym">Helix stagnalis</name>
    <dbReference type="NCBI Taxonomy" id="6523"/>
    <lineage>
        <taxon>Eukaryota</taxon>
        <taxon>Metazoa</taxon>
        <taxon>Spiralia</taxon>
        <taxon>Lophotrochozoa</taxon>
        <taxon>Mollusca</taxon>
        <taxon>Gastropoda</taxon>
        <taxon>Heterobranchia</taxon>
        <taxon>Euthyneura</taxon>
        <taxon>Panpulmonata</taxon>
        <taxon>Hygrophila</taxon>
        <taxon>Lymnaeoidea</taxon>
        <taxon>Lymnaeidae</taxon>
        <taxon>Lymnaea</taxon>
    </lineage>
</organism>
<dbReference type="PROSITE" id="PS00022">
    <property type="entry name" value="EGF_1"/>
    <property type="match status" value="1"/>
</dbReference>
<feature type="domain" description="EGF-like" evidence="6">
    <location>
        <begin position="58"/>
        <end position="85"/>
    </location>
</feature>
<feature type="disulfide bond" evidence="5">
    <location>
        <begin position="28"/>
        <end position="45"/>
    </location>
</feature>
<dbReference type="Pfam" id="PF00008">
    <property type="entry name" value="EGF"/>
    <property type="match status" value="2"/>
</dbReference>
<dbReference type="Proteomes" id="UP001497497">
    <property type="component" value="Unassembled WGS sequence"/>
</dbReference>
<dbReference type="PROSITE" id="PS01186">
    <property type="entry name" value="EGF_2"/>
    <property type="match status" value="1"/>
</dbReference>
<dbReference type="PANTHER" id="PTHR24049:SF22">
    <property type="entry name" value="DROSOPHILA CRUMBS HOMOLOG"/>
    <property type="match status" value="1"/>
</dbReference>
<dbReference type="FunFam" id="2.10.25.10:FF:000095">
    <property type="entry name" value="Notch, isoform B"/>
    <property type="match status" value="1"/>
</dbReference>
<dbReference type="SUPFAM" id="SSF57196">
    <property type="entry name" value="EGF/Laminin"/>
    <property type="match status" value="2"/>
</dbReference>
<comment type="caution">
    <text evidence="7">The sequence shown here is derived from an EMBL/GenBank/DDBJ whole genome shotgun (WGS) entry which is preliminary data.</text>
</comment>
<protein>
    <recommendedName>
        <fullName evidence="6">EGF-like domain-containing protein</fullName>
    </recommendedName>
</protein>
<dbReference type="InterPro" id="IPR051022">
    <property type="entry name" value="Notch_Cell-Fate_Det"/>
</dbReference>
<evidence type="ECO:0000256" key="2">
    <source>
        <dbReference type="ARBA" id="ARBA00022729"/>
    </source>
</evidence>
<dbReference type="GO" id="GO:0005886">
    <property type="term" value="C:plasma membrane"/>
    <property type="evidence" value="ECO:0007669"/>
    <property type="project" value="TreeGrafter"/>
</dbReference>
<feature type="domain" description="EGF-like" evidence="6">
    <location>
        <begin position="19"/>
        <end position="57"/>
    </location>
</feature>
<dbReference type="Gene3D" id="2.10.25.10">
    <property type="entry name" value="Laminin"/>
    <property type="match status" value="2"/>
</dbReference>
<keyword evidence="1 5" id="KW-0245">EGF-like domain</keyword>
<proteinExistence type="predicted"/>
<evidence type="ECO:0000313" key="7">
    <source>
        <dbReference type="EMBL" id="CAL1535069.1"/>
    </source>
</evidence>
<evidence type="ECO:0000256" key="1">
    <source>
        <dbReference type="ARBA" id="ARBA00022536"/>
    </source>
</evidence>
<keyword evidence="8" id="KW-1185">Reference proteome</keyword>
<dbReference type="AlphaFoldDB" id="A0AAV2HLZ4"/>
<comment type="caution">
    <text evidence="5">Lacks conserved residue(s) required for the propagation of feature annotation.</text>
</comment>
<dbReference type="CDD" id="cd00054">
    <property type="entry name" value="EGF_CA"/>
    <property type="match status" value="1"/>
</dbReference>
<name>A0AAV2HLZ4_LYMST</name>
<evidence type="ECO:0000256" key="5">
    <source>
        <dbReference type="PROSITE-ProRule" id="PRU00076"/>
    </source>
</evidence>
<feature type="disulfide bond" evidence="5">
    <location>
        <begin position="47"/>
        <end position="56"/>
    </location>
</feature>
<dbReference type="GO" id="GO:0032991">
    <property type="term" value="C:protein-containing complex"/>
    <property type="evidence" value="ECO:0007669"/>
    <property type="project" value="TreeGrafter"/>
</dbReference>
<dbReference type="GO" id="GO:0007157">
    <property type="term" value="P:heterophilic cell-cell adhesion via plasma membrane cell adhesion molecules"/>
    <property type="evidence" value="ECO:0007669"/>
    <property type="project" value="TreeGrafter"/>
</dbReference>
<keyword evidence="2" id="KW-0732">Signal</keyword>
<keyword evidence="4 5" id="KW-1015">Disulfide bond</keyword>
<dbReference type="PANTHER" id="PTHR24049">
    <property type="entry name" value="CRUMBS FAMILY MEMBER"/>
    <property type="match status" value="1"/>
</dbReference>